<sequence length="500" mass="54907">MTSTLAMVGVPRSTGCQLCRTRKVKCDGLRPACSNCSRYGTACPGYDRDIKFVNNNTGKHLIRQRGRRSGTVESSSTRSSSSTAAPDETGGIYTTKSSTWSLVKASPTLLKLGLPRGPLLLNMVESSSSYSRSTDVFTLLSWLNTDRLGKRALLDGAVCSFALHLAGKANSDEALVAQSRTIYGLALSELQAALIHSTEWKTPETLCAAILLCYFELFAGTSSSETWLQHAKGIGTLMEQRGPAAHAEGWDAAMLLSFRGVLIIGDFFYPGEEELFLSRPEWNQVMFDGGRRLIYSADTPIGHIRVGDGFLANLTQLSPVIHWGYLVREANRAGVSVEPSKISALAQMALASHARFVQWYEDFEALEFPRPIETLSTNPATSLFETVIQHQSAAAGSLLMGYWASMLILEETLIECGTPRANSDVSSRYFVEQILRSIESVAQGAMGPYRVGFAVRIVYEFATGEEQRWIARLLDKFSKGYAAVDKRTYPKPRDDVIESV</sequence>
<reference evidence="4" key="1">
    <citation type="journal article" date="2007" name="Science">
        <title>The Fusarium graminearum genome reveals a link between localized polymorphism and pathogen specialization.</title>
        <authorList>
            <person name="Cuomo C.A."/>
            <person name="Gueldener U."/>
            <person name="Xu J.-R."/>
            <person name="Trail F."/>
            <person name="Turgeon B.G."/>
            <person name="Di Pietro A."/>
            <person name="Walton J.D."/>
            <person name="Ma L.-J."/>
            <person name="Baker S.E."/>
            <person name="Rep M."/>
            <person name="Adam G."/>
            <person name="Antoniw J."/>
            <person name="Baldwin T."/>
            <person name="Calvo S.E."/>
            <person name="Chang Y.-L."/>
            <person name="DeCaprio D."/>
            <person name="Gale L.R."/>
            <person name="Gnerre S."/>
            <person name="Goswami R.S."/>
            <person name="Hammond-Kosack K."/>
            <person name="Harris L.J."/>
            <person name="Hilburn K."/>
            <person name="Kennell J.C."/>
            <person name="Kroken S."/>
            <person name="Magnuson J.K."/>
            <person name="Mannhaupt G."/>
            <person name="Mauceli E.W."/>
            <person name="Mewes H.-W."/>
            <person name="Mitterbauer R."/>
            <person name="Muehlbauer G."/>
            <person name="Muensterkoetter M."/>
            <person name="Nelson D."/>
            <person name="O'Donnell K."/>
            <person name="Ouellet T."/>
            <person name="Qi W."/>
            <person name="Quesneville H."/>
            <person name="Roncero M.I.G."/>
            <person name="Seong K.-Y."/>
            <person name="Tetko I.V."/>
            <person name="Urban M."/>
            <person name="Waalwijk C."/>
            <person name="Ward T.J."/>
            <person name="Yao J."/>
            <person name="Birren B.W."/>
            <person name="Kistler H.C."/>
        </authorList>
    </citation>
    <scope>NUCLEOTIDE SEQUENCE [LARGE SCALE GENOMIC DNA]</scope>
    <source>
        <strain evidence="4">PH-1 / ATCC MYA-4620 / FGSC 9075 / NRRL 31084</strain>
    </source>
</reference>
<feature type="compositionally biased region" description="Low complexity" evidence="2">
    <location>
        <begin position="69"/>
        <end position="83"/>
    </location>
</feature>
<dbReference type="SUPFAM" id="SSF57701">
    <property type="entry name" value="Zn2/Cys6 DNA-binding domain"/>
    <property type="match status" value="1"/>
</dbReference>
<reference evidence="4" key="2">
    <citation type="journal article" date="2010" name="Nature">
        <title>Comparative genomics reveals mobile pathogenicity chromosomes in Fusarium.</title>
        <authorList>
            <person name="Ma L.J."/>
            <person name="van der Does H.C."/>
            <person name="Borkovich K.A."/>
            <person name="Coleman J.J."/>
            <person name="Daboussi M.J."/>
            <person name="Di Pietro A."/>
            <person name="Dufresne M."/>
            <person name="Freitag M."/>
            <person name="Grabherr M."/>
            <person name="Henrissat B."/>
            <person name="Houterman P.M."/>
            <person name="Kang S."/>
            <person name="Shim W.B."/>
            <person name="Woloshuk C."/>
            <person name="Xie X."/>
            <person name="Xu J.R."/>
            <person name="Antoniw J."/>
            <person name="Baker S.E."/>
            <person name="Bluhm B.H."/>
            <person name="Breakspear A."/>
            <person name="Brown D.W."/>
            <person name="Butchko R.A."/>
            <person name="Chapman S."/>
            <person name="Coulson R."/>
            <person name="Coutinho P.M."/>
            <person name="Danchin E.G."/>
            <person name="Diener A."/>
            <person name="Gale L.R."/>
            <person name="Gardiner D.M."/>
            <person name="Goff S."/>
            <person name="Hammond-Kosack K.E."/>
            <person name="Hilburn K."/>
            <person name="Hua-Van A."/>
            <person name="Jonkers W."/>
            <person name="Kazan K."/>
            <person name="Kodira C.D."/>
            <person name="Koehrsen M."/>
            <person name="Kumar L."/>
            <person name="Lee Y.H."/>
            <person name="Li L."/>
            <person name="Manners J.M."/>
            <person name="Miranda-Saavedra D."/>
            <person name="Mukherjee M."/>
            <person name="Park G."/>
            <person name="Park J."/>
            <person name="Park S.Y."/>
            <person name="Proctor R.H."/>
            <person name="Regev A."/>
            <person name="Ruiz-Roldan M.C."/>
            <person name="Sain D."/>
            <person name="Sakthikumar S."/>
            <person name="Sykes S."/>
            <person name="Schwartz D.C."/>
            <person name="Turgeon B.G."/>
            <person name="Wapinski I."/>
            <person name="Yoder O."/>
            <person name="Young S."/>
            <person name="Zeng Q."/>
            <person name="Zhou S."/>
            <person name="Galagan J."/>
            <person name="Cuomo C.A."/>
            <person name="Kistler H.C."/>
            <person name="Rep M."/>
        </authorList>
    </citation>
    <scope>GENOME REANNOTATION</scope>
    <source>
        <strain evidence="4">PH-1 / ATCC MYA-4620 / FGSC 9075 / NRRL 31084</strain>
    </source>
</reference>
<name>A0A098DUQ8_GIBZE</name>
<feature type="domain" description="Zn(2)-C6 fungal-type" evidence="3">
    <location>
        <begin position="15"/>
        <end position="43"/>
    </location>
</feature>
<organism evidence="4">
    <name type="scientific">Gibberella zeae (strain ATCC MYA-4620 / CBS 123657 / FGSC 9075 / NRRL 31084 / PH-1)</name>
    <name type="common">Wheat head blight fungus</name>
    <name type="synonym">Fusarium graminearum</name>
    <dbReference type="NCBI Taxonomy" id="229533"/>
    <lineage>
        <taxon>Eukaryota</taxon>
        <taxon>Fungi</taxon>
        <taxon>Dikarya</taxon>
        <taxon>Ascomycota</taxon>
        <taxon>Pezizomycotina</taxon>
        <taxon>Sordariomycetes</taxon>
        <taxon>Hypocreomycetidae</taxon>
        <taxon>Hypocreales</taxon>
        <taxon>Nectriaceae</taxon>
        <taxon>Fusarium</taxon>
    </lineage>
</organism>
<dbReference type="GO" id="GO:0008270">
    <property type="term" value="F:zinc ion binding"/>
    <property type="evidence" value="ECO:0007669"/>
    <property type="project" value="InterPro"/>
</dbReference>
<dbReference type="GO" id="GO:0000981">
    <property type="term" value="F:DNA-binding transcription factor activity, RNA polymerase II-specific"/>
    <property type="evidence" value="ECO:0007669"/>
    <property type="project" value="InterPro"/>
</dbReference>
<dbReference type="PROSITE" id="PS50048">
    <property type="entry name" value="ZN2_CY6_FUNGAL_2"/>
    <property type="match status" value="1"/>
</dbReference>
<dbReference type="InterPro" id="IPR036864">
    <property type="entry name" value="Zn2-C6_fun-type_DNA-bd_sf"/>
</dbReference>
<feature type="region of interest" description="Disordered" evidence="2">
    <location>
        <begin position="62"/>
        <end position="90"/>
    </location>
</feature>
<dbReference type="AlphaFoldDB" id="A0A098DUQ8"/>
<evidence type="ECO:0000259" key="3">
    <source>
        <dbReference type="PROSITE" id="PS50048"/>
    </source>
</evidence>
<evidence type="ECO:0000256" key="1">
    <source>
        <dbReference type="ARBA" id="ARBA00023242"/>
    </source>
</evidence>
<evidence type="ECO:0000313" key="4">
    <source>
        <dbReference type="EnsemblFungi" id="CEF85606"/>
    </source>
</evidence>
<dbReference type="InterPro" id="IPR021858">
    <property type="entry name" value="Fun_TF"/>
</dbReference>
<accession>A0A098DUQ8</accession>
<accession>A0A0E0SGP3</accession>
<dbReference type="SMART" id="SM00066">
    <property type="entry name" value="GAL4"/>
    <property type="match status" value="1"/>
</dbReference>
<dbReference type="PANTHER" id="PTHR38111:SF5">
    <property type="entry name" value="TRANSCRIPTION FACTOR DOMAIN-CONTAINING PROTEIN"/>
    <property type="match status" value="1"/>
</dbReference>
<dbReference type="CDD" id="cd00067">
    <property type="entry name" value="GAL4"/>
    <property type="match status" value="1"/>
</dbReference>
<dbReference type="EnsemblFungi" id="CEF85606">
    <property type="protein sequence ID" value="CEF85606"/>
    <property type="gene ID" value="FGRRES_16795_M"/>
</dbReference>
<reference evidence="4" key="3">
    <citation type="submission" date="2017-01" db="UniProtKB">
        <authorList>
            <consortium name="EnsemblFungi"/>
        </authorList>
    </citation>
    <scope>IDENTIFICATION</scope>
    <source>
        <strain evidence="4">PH-1 / ATCC MYA-4620 / FGSC 9075 / NRRL 31084</strain>
    </source>
</reference>
<protein>
    <recommendedName>
        <fullName evidence="3">Zn(2)-C6 fungal-type domain-containing protein</fullName>
    </recommendedName>
</protein>
<dbReference type="PROSITE" id="PS00463">
    <property type="entry name" value="ZN2_CY6_FUNGAL_1"/>
    <property type="match status" value="1"/>
</dbReference>
<evidence type="ECO:0000256" key="2">
    <source>
        <dbReference type="SAM" id="MobiDB-lite"/>
    </source>
</evidence>
<dbReference type="InterPro" id="IPR001138">
    <property type="entry name" value="Zn2Cys6_DnaBD"/>
</dbReference>
<proteinExistence type="predicted"/>
<dbReference type="EMBL" id="HG970335">
    <property type="status" value="NOT_ANNOTATED_CDS"/>
    <property type="molecule type" value="Genomic_DNA"/>
</dbReference>
<dbReference type="InterPro" id="IPR053178">
    <property type="entry name" value="Osmoadaptation_assoc"/>
</dbReference>
<keyword evidence="1" id="KW-0539">Nucleus</keyword>
<dbReference type="Pfam" id="PF00172">
    <property type="entry name" value="Zn_clus"/>
    <property type="match status" value="1"/>
</dbReference>
<dbReference type="Gene3D" id="4.10.240.10">
    <property type="entry name" value="Zn(2)-C6 fungal-type DNA-binding domain"/>
    <property type="match status" value="1"/>
</dbReference>
<dbReference type="PANTHER" id="PTHR38111">
    <property type="entry name" value="ZN(2)-C6 FUNGAL-TYPE DOMAIN-CONTAINING PROTEIN-RELATED"/>
    <property type="match status" value="1"/>
</dbReference>
<dbReference type="Pfam" id="PF11951">
    <property type="entry name" value="Fungal_trans_2"/>
    <property type="match status" value="1"/>
</dbReference>